<name>A0A543FNB5_9PSEU</name>
<dbReference type="InterPro" id="IPR011075">
    <property type="entry name" value="TetR_C"/>
</dbReference>
<dbReference type="SUPFAM" id="SSF48498">
    <property type="entry name" value="Tetracyclin repressor-like, C-terminal domain"/>
    <property type="match status" value="1"/>
</dbReference>
<accession>A0A543FNB5</accession>
<dbReference type="RefSeq" id="WP_142106655.1">
    <property type="nucleotide sequence ID" value="NZ_VFPH01000003.1"/>
</dbReference>
<evidence type="ECO:0000256" key="1">
    <source>
        <dbReference type="ARBA" id="ARBA00023015"/>
    </source>
</evidence>
<dbReference type="InterPro" id="IPR050109">
    <property type="entry name" value="HTH-type_TetR-like_transc_reg"/>
</dbReference>
<feature type="DNA-binding region" description="H-T-H motif" evidence="4">
    <location>
        <begin position="39"/>
        <end position="58"/>
    </location>
</feature>
<gene>
    <name evidence="6" type="ORF">FB388_6719</name>
</gene>
<dbReference type="Gene3D" id="1.10.10.60">
    <property type="entry name" value="Homeodomain-like"/>
    <property type="match status" value="1"/>
</dbReference>
<keyword evidence="7" id="KW-1185">Reference proteome</keyword>
<dbReference type="InterPro" id="IPR009057">
    <property type="entry name" value="Homeodomain-like_sf"/>
</dbReference>
<dbReference type="PROSITE" id="PS50977">
    <property type="entry name" value="HTH_TETR_2"/>
    <property type="match status" value="1"/>
</dbReference>
<evidence type="ECO:0000259" key="5">
    <source>
        <dbReference type="PROSITE" id="PS50977"/>
    </source>
</evidence>
<dbReference type="Pfam" id="PF16859">
    <property type="entry name" value="TetR_C_11"/>
    <property type="match status" value="1"/>
</dbReference>
<dbReference type="Proteomes" id="UP000319818">
    <property type="component" value="Unassembled WGS sequence"/>
</dbReference>
<dbReference type="SUPFAM" id="SSF46689">
    <property type="entry name" value="Homeodomain-like"/>
    <property type="match status" value="1"/>
</dbReference>
<dbReference type="PANTHER" id="PTHR30055">
    <property type="entry name" value="HTH-TYPE TRANSCRIPTIONAL REGULATOR RUTR"/>
    <property type="match status" value="1"/>
</dbReference>
<comment type="caution">
    <text evidence="6">The sequence shown here is derived from an EMBL/GenBank/DDBJ whole genome shotgun (WGS) entry which is preliminary data.</text>
</comment>
<proteinExistence type="predicted"/>
<evidence type="ECO:0000313" key="7">
    <source>
        <dbReference type="Proteomes" id="UP000319818"/>
    </source>
</evidence>
<keyword evidence="2 4" id="KW-0238">DNA-binding</keyword>
<dbReference type="GO" id="GO:0003700">
    <property type="term" value="F:DNA-binding transcription factor activity"/>
    <property type="evidence" value="ECO:0007669"/>
    <property type="project" value="TreeGrafter"/>
</dbReference>
<dbReference type="InterPro" id="IPR001647">
    <property type="entry name" value="HTH_TetR"/>
</dbReference>
<dbReference type="AlphaFoldDB" id="A0A543FNB5"/>
<reference evidence="6 7" key="1">
    <citation type="submission" date="2019-06" db="EMBL/GenBank/DDBJ databases">
        <title>Sequencing the genomes of 1000 actinobacteria strains.</title>
        <authorList>
            <person name="Klenk H.-P."/>
        </authorList>
    </citation>
    <scope>NUCLEOTIDE SEQUENCE [LARGE SCALE GENOMIC DNA]</scope>
    <source>
        <strain evidence="6 7">DSM 45511</strain>
    </source>
</reference>
<evidence type="ECO:0000256" key="4">
    <source>
        <dbReference type="PROSITE-ProRule" id="PRU00335"/>
    </source>
</evidence>
<dbReference type="PRINTS" id="PR00455">
    <property type="entry name" value="HTHTETR"/>
</dbReference>
<evidence type="ECO:0000256" key="3">
    <source>
        <dbReference type="ARBA" id="ARBA00023163"/>
    </source>
</evidence>
<organism evidence="6 7">
    <name type="scientific">Pseudonocardia cypriaca</name>
    <dbReference type="NCBI Taxonomy" id="882449"/>
    <lineage>
        <taxon>Bacteria</taxon>
        <taxon>Bacillati</taxon>
        <taxon>Actinomycetota</taxon>
        <taxon>Actinomycetes</taxon>
        <taxon>Pseudonocardiales</taxon>
        <taxon>Pseudonocardiaceae</taxon>
        <taxon>Pseudonocardia</taxon>
    </lineage>
</organism>
<dbReference type="InterPro" id="IPR036271">
    <property type="entry name" value="Tet_transcr_reg_TetR-rel_C_sf"/>
</dbReference>
<protein>
    <submittedName>
        <fullName evidence="6">TetR family transcriptional regulator</fullName>
    </submittedName>
</protein>
<keyword evidence="1" id="KW-0805">Transcription regulation</keyword>
<evidence type="ECO:0000256" key="2">
    <source>
        <dbReference type="ARBA" id="ARBA00023125"/>
    </source>
</evidence>
<dbReference type="EMBL" id="VFPH01000003">
    <property type="protein sequence ID" value="TQM35291.1"/>
    <property type="molecule type" value="Genomic_DNA"/>
</dbReference>
<evidence type="ECO:0000313" key="6">
    <source>
        <dbReference type="EMBL" id="TQM35291.1"/>
    </source>
</evidence>
<dbReference type="OrthoDB" id="9796019at2"/>
<dbReference type="Pfam" id="PF00440">
    <property type="entry name" value="TetR_N"/>
    <property type="match status" value="1"/>
</dbReference>
<keyword evidence="3" id="KW-0804">Transcription</keyword>
<dbReference type="Gene3D" id="1.10.357.10">
    <property type="entry name" value="Tetracycline Repressor, domain 2"/>
    <property type="match status" value="1"/>
</dbReference>
<sequence>MSTDPAEDRRGRPRSTHAHAAILDATLHLLTEVGYTRLTVEGIAARAGVSKTTIYRWWPTKSALTVEAIRSGSTPAPVEPTGDLRTDVRAAVQAVVDCYARSAVGAALPGVVADLVQDGTAGELLDALLHPHRDALQRIVRDAADRGEIGHDVDTELLHEVVAGALFYRVLLGRRMSGDVAEELVGLLLDGLPGRRGVPR</sequence>
<dbReference type="PANTHER" id="PTHR30055:SF148">
    <property type="entry name" value="TETR-FAMILY TRANSCRIPTIONAL REGULATOR"/>
    <property type="match status" value="1"/>
</dbReference>
<feature type="domain" description="HTH tetR-type" evidence="5">
    <location>
        <begin position="16"/>
        <end position="76"/>
    </location>
</feature>
<dbReference type="GO" id="GO:0000976">
    <property type="term" value="F:transcription cis-regulatory region binding"/>
    <property type="evidence" value="ECO:0007669"/>
    <property type="project" value="TreeGrafter"/>
</dbReference>